<organism evidence="5 6">
    <name type="scientific">Mariprofundus ferrinatatus</name>
    <dbReference type="NCBI Taxonomy" id="1921087"/>
    <lineage>
        <taxon>Bacteria</taxon>
        <taxon>Pseudomonadati</taxon>
        <taxon>Pseudomonadota</taxon>
        <taxon>Candidatius Mariprofundia</taxon>
        <taxon>Mariprofundales</taxon>
        <taxon>Mariprofundaceae</taxon>
        <taxon>Mariprofundus</taxon>
    </lineage>
</organism>
<dbReference type="SUPFAM" id="SSF55073">
    <property type="entry name" value="Nucleotide cyclase"/>
    <property type="match status" value="1"/>
</dbReference>
<dbReference type="PANTHER" id="PTHR45138">
    <property type="entry name" value="REGULATORY COMPONENTS OF SENSORY TRANSDUCTION SYSTEM"/>
    <property type="match status" value="1"/>
</dbReference>
<gene>
    <name evidence="5" type="ORF">Ga0123462_0318</name>
</gene>
<dbReference type="CDD" id="cd01949">
    <property type="entry name" value="GGDEF"/>
    <property type="match status" value="1"/>
</dbReference>
<dbReference type="AlphaFoldDB" id="A0A2K8L1S1"/>
<dbReference type="FunFam" id="3.30.70.270:FF:000001">
    <property type="entry name" value="Diguanylate cyclase domain protein"/>
    <property type="match status" value="1"/>
</dbReference>
<feature type="region of interest" description="Disordered" evidence="3">
    <location>
        <begin position="279"/>
        <end position="302"/>
    </location>
</feature>
<dbReference type="InterPro" id="IPR043128">
    <property type="entry name" value="Rev_trsase/Diguanyl_cyclase"/>
</dbReference>
<evidence type="ECO:0000256" key="3">
    <source>
        <dbReference type="SAM" id="MobiDB-lite"/>
    </source>
</evidence>
<dbReference type="Gene3D" id="3.30.70.270">
    <property type="match status" value="1"/>
</dbReference>
<dbReference type="Gene3D" id="3.40.50.720">
    <property type="entry name" value="NAD(P)-binding Rossmann-like Domain"/>
    <property type="match status" value="1"/>
</dbReference>
<dbReference type="Pfam" id="PF00990">
    <property type="entry name" value="GGDEF"/>
    <property type="match status" value="1"/>
</dbReference>
<reference evidence="5 6" key="1">
    <citation type="submission" date="2016-12" db="EMBL/GenBank/DDBJ databases">
        <title>Isolation and genomic insights into novel planktonic Zetaproteobacteria from stratified waters of the Chesapeake Bay.</title>
        <authorList>
            <person name="McAllister S.M."/>
            <person name="Kato S."/>
            <person name="Chan C.S."/>
            <person name="Chiu B.K."/>
            <person name="Field E.K."/>
        </authorList>
    </citation>
    <scope>NUCLEOTIDE SEQUENCE [LARGE SCALE GENOMIC DNA]</scope>
    <source>
        <strain evidence="5 6">CP-8</strain>
    </source>
</reference>
<proteinExistence type="predicted"/>
<dbReference type="SMART" id="SM00267">
    <property type="entry name" value="GGDEF"/>
    <property type="match status" value="1"/>
</dbReference>
<comment type="catalytic activity">
    <reaction evidence="2">
        <text>2 GTP = 3',3'-c-di-GMP + 2 diphosphate</text>
        <dbReference type="Rhea" id="RHEA:24898"/>
        <dbReference type="ChEBI" id="CHEBI:33019"/>
        <dbReference type="ChEBI" id="CHEBI:37565"/>
        <dbReference type="ChEBI" id="CHEBI:58805"/>
        <dbReference type="EC" id="2.7.7.65"/>
    </reaction>
</comment>
<dbReference type="InterPro" id="IPR000160">
    <property type="entry name" value="GGDEF_dom"/>
</dbReference>
<dbReference type="GO" id="GO:0052621">
    <property type="term" value="F:diguanylate cyclase activity"/>
    <property type="evidence" value="ECO:0007669"/>
    <property type="project" value="UniProtKB-EC"/>
</dbReference>
<evidence type="ECO:0000259" key="4">
    <source>
        <dbReference type="PROSITE" id="PS50887"/>
    </source>
</evidence>
<dbReference type="InterPro" id="IPR050469">
    <property type="entry name" value="Diguanylate_Cyclase"/>
</dbReference>
<dbReference type="PANTHER" id="PTHR45138:SF9">
    <property type="entry name" value="DIGUANYLATE CYCLASE DGCM-RELATED"/>
    <property type="match status" value="1"/>
</dbReference>
<feature type="domain" description="GGDEF" evidence="4">
    <location>
        <begin position="153"/>
        <end position="292"/>
    </location>
</feature>
<dbReference type="InterPro" id="IPR029787">
    <property type="entry name" value="Nucleotide_cyclase"/>
</dbReference>
<dbReference type="PROSITE" id="PS50887">
    <property type="entry name" value="GGDEF"/>
    <property type="match status" value="1"/>
</dbReference>
<dbReference type="EMBL" id="CP018800">
    <property type="protein sequence ID" value="ATX81193.1"/>
    <property type="molecule type" value="Genomic_DNA"/>
</dbReference>
<sequence>MSDSGEARHSVVILGGGSGGMAILEMLLEEELVTVAGMVDSDSEAPGMVLAEEHGIPMFSSIELALEITQPYLAFNVTGSDEVQALASDVLGDGAVIGGMEAKLILRIINNMKEAREALRLQAIHDPLTGLYNRRHMMDAMLQGVSEAVRYQHDYAMVMIDLDHFKQVNDLHGHAAGDLVLVHMANVLRDYTRGADIPGRWGGEEFLVLLPHTDRAGAEEAAKLWLKQLNASPVHLDGGNEITAGFSAGVGALDGDLAAAPSTLVERLLHEADSRMYMAKKQGRNRVASTGDLPDSPQNGAD</sequence>
<dbReference type="NCBIfam" id="TIGR00254">
    <property type="entry name" value="GGDEF"/>
    <property type="match status" value="1"/>
</dbReference>
<dbReference type="EC" id="2.7.7.65" evidence="1"/>
<dbReference type="Proteomes" id="UP000231637">
    <property type="component" value="Chromosome"/>
</dbReference>
<evidence type="ECO:0000256" key="1">
    <source>
        <dbReference type="ARBA" id="ARBA00012528"/>
    </source>
</evidence>
<keyword evidence="6" id="KW-1185">Reference proteome</keyword>
<dbReference type="InterPro" id="IPR036291">
    <property type="entry name" value="NAD(P)-bd_dom_sf"/>
</dbReference>
<dbReference type="RefSeq" id="WP_232726496.1">
    <property type="nucleotide sequence ID" value="NZ_CP018800.1"/>
</dbReference>
<protein>
    <recommendedName>
        <fullName evidence="1">diguanylate cyclase</fullName>
        <ecNumber evidence="1">2.7.7.65</ecNumber>
    </recommendedName>
</protein>
<evidence type="ECO:0000313" key="6">
    <source>
        <dbReference type="Proteomes" id="UP000231637"/>
    </source>
</evidence>
<dbReference type="KEGG" id="mfn:Ga0123462_0318"/>
<evidence type="ECO:0000256" key="2">
    <source>
        <dbReference type="ARBA" id="ARBA00034247"/>
    </source>
</evidence>
<dbReference type="SUPFAM" id="SSF51735">
    <property type="entry name" value="NAD(P)-binding Rossmann-fold domains"/>
    <property type="match status" value="1"/>
</dbReference>
<name>A0A2K8L1S1_9PROT</name>
<evidence type="ECO:0000313" key="5">
    <source>
        <dbReference type="EMBL" id="ATX81193.1"/>
    </source>
</evidence>
<accession>A0A2K8L1S1</accession>